<accession>A0A067JHC0</accession>
<name>A0A067JHC0_JATCU</name>
<dbReference type="InterPro" id="IPR044238">
    <property type="entry name" value="ASHR2-like"/>
</dbReference>
<gene>
    <name evidence="2" type="ORF">JCGZ_23060</name>
</gene>
<dbReference type="EMBL" id="KK915213">
    <property type="protein sequence ID" value="KDP23227.1"/>
    <property type="molecule type" value="Genomic_DNA"/>
</dbReference>
<reference evidence="2 3" key="1">
    <citation type="journal article" date="2014" name="PLoS ONE">
        <title>Global Analysis of Gene Expression Profiles in Physic Nut (Jatropha curcas L.) Seedlings Exposed to Salt Stress.</title>
        <authorList>
            <person name="Zhang L."/>
            <person name="Zhang C."/>
            <person name="Wu P."/>
            <person name="Chen Y."/>
            <person name="Li M."/>
            <person name="Jiang H."/>
            <person name="Wu G."/>
        </authorList>
    </citation>
    <scope>NUCLEOTIDE SEQUENCE [LARGE SCALE GENOMIC DNA]</scope>
    <source>
        <strain evidence="3">cv. GZQX0401</strain>
        <tissue evidence="2">Young leaves</tissue>
    </source>
</reference>
<dbReference type="STRING" id="180498.A0A067JHC0"/>
<feature type="domain" description="SET" evidence="1">
    <location>
        <begin position="1"/>
        <end position="254"/>
    </location>
</feature>
<dbReference type="Gene3D" id="2.170.270.10">
    <property type="entry name" value="SET domain"/>
    <property type="match status" value="1"/>
</dbReference>
<dbReference type="InterPro" id="IPR046341">
    <property type="entry name" value="SET_dom_sf"/>
</dbReference>
<organism evidence="2 3">
    <name type="scientific">Jatropha curcas</name>
    <name type="common">Barbados nut</name>
    <dbReference type="NCBI Taxonomy" id="180498"/>
    <lineage>
        <taxon>Eukaryota</taxon>
        <taxon>Viridiplantae</taxon>
        <taxon>Streptophyta</taxon>
        <taxon>Embryophyta</taxon>
        <taxon>Tracheophyta</taxon>
        <taxon>Spermatophyta</taxon>
        <taxon>Magnoliopsida</taxon>
        <taxon>eudicotyledons</taxon>
        <taxon>Gunneridae</taxon>
        <taxon>Pentapetalae</taxon>
        <taxon>rosids</taxon>
        <taxon>fabids</taxon>
        <taxon>Malpighiales</taxon>
        <taxon>Euphorbiaceae</taxon>
        <taxon>Crotonoideae</taxon>
        <taxon>Jatropheae</taxon>
        <taxon>Jatropha</taxon>
    </lineage>
</organism>
<dbReference type="CDD" id="cd20071">
    <property type="entry name" value="SET_SMYD"/>
    <property type="match status" value="1"/>
</dbReference>
<dbReference type="KEGG" id="jcu:105647261"/>
<evidence type="ECO:0000259" key="1">
    <source>
        <dbReference type="PROSITE" id="PS50280"/>
    </source>
</evidence>
<sequence>MSETLVRIEEVQGRGRALVSSRPLRAGEIVLRDSPILLYSAFPLNRASIKYCDECFRNLQSASIVVSCPSCSHHHFCGPNCLSAAMASSHAPWVCRALSCLRECPSLVVERQVQARFLIGAYNLAVVAPSNFQILSSLQGRGEDEDAAVAQFLHSIISPLCPPSLVELSVELTRALLAKDKLNAFGLMEPFNLNEERSVRAYGVYPKASFFNHDCLPNACRFDYVDAAADGNTDIIIRMIHDVPQGREICLSYFPVNESYSSRQKRLLGDYGFTCECDRCKVEANWSDHEEEDVVGEAMEQDHDEPMEEEEEVGSDNETDFPHSYFFVRYMCNRNNCWGTLAPLSPSSHANILECNVCGNIKNDEVVGVDADA</sequence>
<dbReference type="SUPFAM" id="SSF82199">
    <property type="entry name" value="SET domain"/>
    <property type="match status" value="1"/>
</dbReference>
<dbReference type="PANTHER" id="PTHR47420:SF3">
    <property type="entry name" value="HISTONE-LYSINE N-METHYLTRANSFERASE ASHR2"/>
    <property type="match status" value="1"/>
</dbReference>
<dbReference type="Gene3D" id="1.10.220.160">
    <property type="match status" value="1"/>
</dbReference>
<proteinExistence type="predicted"/>
<dbReference type="PROSITE" id="PS50280">
    <property type="entry name" value="SET"/>
    <property type="match status" value="1"/>
</dbReference>
<dbReference type="OrthoDB" id="265717at2759"/>
<dbReference type="SMART" id="SM00317">
    <property type="entry name" value="SET"/>
    <property type="match status" value="1"/>
</dbReference>
<evidence type="ECO:0000313" key="3">
    <source>
        <dbReference type="Proteomes" id="UP000027138"/>
    </source>
</evidence>
<dbReference type="Proteomes" id="UP000027138">
    <property type="component" value="Unassembled WGS sequence"/>
</dbReference>
<dbReference type="Pfam" id="PF00856">
    <property type="entry name" value="SET"/>
    <property type="match status" value="1"/>
</dbReference>
<dbReference type="Gene3D" id="6.10.140.2220">
    <property type="match status" value="1"/>
</dbReference>
<dbReference type="InterPro" id="IPR001214">
    <property type="entry name" value="SET_dom"/>
</dbReference>
<evidence type="ECO:0000313" key="2">
    <source>
        <dbReference type="EMBL" id="KDP23227.1"/>
    </source>
</evidence>
<protein>
    <recommendedName>
        <fullName evidence="1">SET domain-containing protein</fullName>
    </recommendedName>
</protein>
<keyword evidence="3" id="KW-1185">Reference proteome</keyword>
<dbReference type="PANTHER" id="PTHR47420">
    <property type="entry name" value="HISTONE-LYSINE N-METHYLTRANSFERASE ASHR2"/>
    <property type="match status" value="1"/>
</dbReference>
<dbReference type="AlphaFoldDB" id="A0A067JHC0"/>